<accession>A0ABT2TFH6</accession>
<dbReference type="RefSeq" id="WP_267304258.1">
    <property type="nucleotide sequence ID" value="NZ_JAOQJX010000025.1"/>
</dbReference>
<keyword evidence="2" id="KW-1185">Reference proteome</keyword>
<proteinExistence type="predicted"/>
<reference evidence="1 2" key="1">
    <citation type="journal article" date="2021" name="ISME Commun">
        <title>Automated analysis of genomic sequences facilitates high-throughput and comprehensive description of bacteria.</title>
        <authorList>
            <person name="Hitch T.C.A."/>
        </authorList>
    </citation>
    <scope>NUCLEOTIDE SEQUENCE [LARGE SCALE GENOMIC DNA]</scope>
    <source>
        <strain evidence="1 2">H2_18</strain>
    </source>
</reference>
<evidence type="ECO:0000313" key="2">
    <source>
        <dbReference type="Proteomes" id="UP001652394"/>
    </source>
</evidence>
<organism evidence="1 2">
    <name type="scientific">Faecalicatena acetigenes</name>
    <dbReference type="NCBI Taxonomy" id="2981790"/>
    <lineage>
        <taxon>Bacteria</taxon>
        <taxon>Bacillati</taxon>
        <taxon>Bacillota</taxon>
        <taxon>Clostridia</taxon>
        <taxon>Lachnospirales</taxon>
        <taxon>Lachnospiraceae</taxon>
        <taxon>Faecalicatena</taxon>
    </lineage>
</organism>
<sequence>MANKEKCCDTCSKCTPIGEGDHICEEDPTLIVLEDYLPAKDFFWCGGRYWEEK</sequence>
<dbReference type="EMBL" id="JAOQJX010000025">
    <property type="protein sequence ID" value="MCU6748557.1"/>
    <property type="molecule type" value="Genomic_DNA"/>
</dbReference>
<evidence type="ECO:0000313" key="1">
    <source>
        <dbReference type="EMBL" id="MCU6748557.1"/>
    </source>
</evidence>
<comment type="caution">
    <text evidence="1">The sequence shown here is derived from an EMBL/GenBank/DDBJ whole genome shotgun (WGS) entry which is preliminary data.</text>
</comment>
<gene>
    <name evidence="1" type="ORF">OCV51_12990</name>
</gene>
<name>A0ABT2TFH6_9FIRM</name>
<dbReference type="Proteomes" id="UP001652394">
    <property type="component" value="Unassembled WGS sequence"/>
</dbReference>
<protein>
    <submittedName>
        <fullName evidence="1">Uncharacterized protein</fullName>
    </submittedName>
</protein>